<organism evidence="4 5">
    <name type="scientific">Streptomyces nigra</name>
    <dbReference type="NCBI Taxonomy" id="1827580"/>
    <lineage>
        <taxon>Bacteria</taxon>
        <taxon>Bacillati</taxon>
        <taxon>Actinomycetota</taxon>
        <taxon>Actinomycetes</taxon>
        <taxon>Kitasatosporales</taxon>
        <taxon>Streptomycetaceae</taxon>
        <taxon>Streptomyces</taxon>
    </lineage>
</organism>
<feature type="compositionally biased region" description="Basic and acidic residues" evidence="1">
    <location>
        <begin position="1"/>
        <end position="15"/>
    </location>
</feature>
<name>A0ABZ1IVM6_9ACTN</name>
<keyword evidence="5" id="KW-1185">Reference proteome</keyword>
<feature type="transmembrane region" description="Helical" evidence="2">
    <location>
        <begin position="37"/>
        <end position="54"/>
    </location>
</feature>
<keyword evidence="2" id="KW-1133">Transmembrane helix</keyword>
<feature type="region of interest" description="Disordered" evidence="1">
    <location>
        <begin position="59"/>
        <end position="98"/>
    </location>
</feature>
<evidence type="ECO:0000256" key="1">
    <source>
        <dbReference type="SAM" id="MobiDB-lite"/>
    </source>
</evidence>
<proteinExistence type="predicted"/>
<dbReference type="Pfam" id="PF26526">
    <property type="entry name" value="DUF8175"/>
    <property type="match status" value="1"/>
</dbReference>
<evidence type="ECO:0000313" key="5">
    <source>
        <dbReference type="Proteomes" id="UP001622690"/>
    </source>
</evidence>
<dbReference type="InterPro" id="IPR058488">
    <property type="entry name" value="DUF8175"/>
</dbReference>
<evidence type="ECO:0000256" key="2">
    <source>
        <dbReference type="SAM" id="Phobius"/>
    </source>
</evidence>
<reference evidence="4 5" key="1">
    <citation type="submission" date="2022-10" db="EMBL/GenBank/DDBJ databases">
        <title>The complete genomes of actinobacterial strains from the NBC collection.</title>
        <authorList>
            <person name="Joergensen T.S."/>
            <person name="Alvarez Arevalo M."/>
            <person name="Sterndorff E.B."/>
            <person name="Faurdal D."/>
            <person name="Vuksanovic O."/>
            <person name="Mourched A.-S."/>
            <person name="Charusanti P."/>
            <person name="Shaw S."/>
            <person name="Blin K."/>
            <person name="Weber T."/>
        </authorList>
    </citation>
    <scope>NUCLEOTIDE SEQUENCE [LARGE SCALE GENOMIC DNA]</scope>
    <source>
        <strain evidence="4 5">NBC_00206</strain>
    </source>
</reference>
<feature type="region of interest" description="Disordered" evidence="1">
    <location>
        <begin position="228"/>
        <end position="251"/>
    </location>
</feature>
<evidence type="ECO:0000313" key="4">
    <source>
        <dbReference type="EMBL" id="WTO83900.1"/>
    </source>
</evidence>
<feature type="compositionally biased region" description="Polar residues" evidence="1">
    <location>
        <begin position="231"/>
        <end position="240"/>
    </location>
</feature>
<gene>
    <name evidence="4" type="ORF">OHU27_16270</name>
</gene>
<accession>A0ABZ1IVM6</accession>
<dbReference type="Proteomes" id="UP001622690">
    <property type="component" value="Chromosome"/>
</dbReference>
<evidence type="ECO:0000259" key="3">
    <source>
        <dbReference type="Pfam" id="PF26526"/>
    </source>
</evidence>
<dbReference type="EMBL" id="CP108125">
    <property type="protein sequence ID" value="WTO83900.1"/>
    <property type="molecule type" value="Genomic_DNA"/>
</dbReference>
<protein>
    <recommendedName>
        <fullName evidence="3">DUF8175 domain-containing protein</fullName>
    </recommendedName>
</protein>
<sequence length="268" mass="27442">MSLGDDREGQTRTRLPDAGGDVYGGARRGGRSSSRSMITVVGVVVLLIAAIAFANRGGDGSGVSAGDENKPDASSTAATGTRPVKGKSAGIPGGYAHDEQGAQSAAANYATVLGSDGMFNASRRHDIVQTIAAPSAASRLQSGFDEDYSADLLKRIGLNDDGSAPTGKTFVSRTLPAGTKVTSFSADTATVEVWCNGLFGLAGDASTNPVTSSWFTVTMKLSWSGGDWKVSESSQKTGPTPVTGDNPVSGSEEISKAVQEFGGFTYAR</sequence>
<feature type="region of interest" description="Disordered" evidence="1">
    <location>
        <begin position="1"/>
        <end position="32"/>
    </location>
</feature>
<feature type="domain" description="DUF8175" evidence="3">
    <location>
        <begin position="89"/>
        <end position="240"/>
    </location>
</feature>
<keyword evidence="2" id="KW-0812">Transmembrane</keyword>
<keyword evidence="2" id="KW-0472">Membrane</keyword>
<dbReference type="RefSeq" id="WP_406257899.1">
    <property type="nucleotide sequence ID" value="NZ_CP108125.1"/>
</dbReference>